<accession>A0A238JLH2</accession>
<reference evidence="2" key="1">
    <citation type="submission" date="2017-05" db="EMBL/GenBank/DDBJ databases">
        <authorList>
            <person name="Rodrigo-Torres L."/>
            <person name="Arahal R. D."/>
            <person name="Lucena T."/>
        </authorList>
    </citation>
    <scope>NUCLEOTIDE SEQUENCE [LARGE SCALE GENOMIC DNA]</scope>
    <source>
        <strain evidence="2">CECT 8621</strain>
    </source>
</reference>
<evidence type="ECO:0000313" key="2">
    <source>
        <dbReference type="Proteomes" id="UP000202922"/>
    </source>
</evidence>
<evidence type="ECO:0000313" key="1">
    <source>
        <dbReference type="EMBL" id="SMX31027.1"/>
    </source>
</evidence>
<dbReference type="GO" id="GO:0050114">
    <property type="term" value="F:myo-inosose-2 dehydratase activity"/>
    <property type="evidence" value="ECO:0007669"/>
    <property type="project" value="UniProtKB-EC"/>
</dbReference>
<gene>
    <name evidence="1" type="primary">iolE_1</name>
    <name evidence="1" type="ORF">COL8621_00241</name>
</gene>
<keyword evidence="2" id="KW-1185">Reference proteome</keyword>
<sequence>MGRVRHFHAKNVRPAVHALIESEGWSFMDGVRGSVFTVPGDQEGGVDFAPLLQILADNSYDGWIVIEAEQDPDLRNPLLYQTLGLHTLKRIAREVGLIPG</sequence>
<dbReference type="SUPFAM" id="SSF51658">
    <property type="entry name" value="Xylose isomerase-like"/>
    <property type="match status" value="1"/>
</dbReference>
<proteinExistence type="predicted"/>
<dbReference type="InterPro" id="IPR036237">
    <property type="entry name" value="Xyl_isomerase-like_sf"/>
</dbReference>
<dbReference type="EMBL" id="FXYE01000001">
    <property type="protein sequence ID" value="SMX31027.1"/>
    <property type="molecule type" value="Genomic_DNA"/>
</dbReference>
<dbReference type="AlphaFoldDB" id="A0A238JLH2"/>
<protein>
    <submittedName>
        <fullName evidence="1">Inosose dehydratase</fullName>
        <ecNumber evidence="1">4.2.1.44</ecNumber>
    </submittedName>
</protein>
<name>A0A238JLH2_9RHOB</name>
<organism evidence="1 2">
    <name type="scientific">Actibacterium lipolyticum</name>
    <dbReference type="NCBI Taxonomy" id="1524263"/>
    <lineage>
        <taxon>Bacteria</taxon>
        <taxon>Pseudomonadati</taxon>
        <taxon>Pseudomonadota</taxon>
        <taxon>Alphaproteobacteria</taxon>
        <taxon>Rhodobacterales</taxon>
        <taxon>Roseobacteraceae</taxon>
        <taxon>Actibacterium</taxon>
    </lineage>
</organism>
<dbReference type="Gene3D" id="3.20.20.150">
    <property type="entry name" value="Divalent-metal-dependent TIM barrel enzymes"/>
    <property type="match status" value="1"/>
</dbReference>
<dbReference type="EC" id="4.2.1.44" evidence="1"/>
<keyword evidence="1" id="KW-0456">Lyase</keyword>
<dbReference type="Proteomes" id="UP000202922">
    <property type="component" value="Unassembled WGS sequence"/>
</dbReference>